<evidence type="ECO:0000313" key="2">
    <source>
        <dbReference type="EMBL" id="KAG2445064.1"/>
    </source>
</evidence>
<dbReference type="Proteomes" id="UP000613740">
    <property type="component" value="Unassembled WGS sequence"/>
</dbReference>
<dbReference type="PANTHER" id="PTHR40903">
    <property type="entry name" value="GLYCINE-RICH CELL WALL STRUCTURAL PROTEIN 1-LIKE"/>
    <property type="match status" value="1"/>
</dbReference>
<dbReference type="InterPro" id="IPR029044">
    <property type="entry name" value="Nucleotide-diphossugar_trans"/>
</dbReference>
<accession>A0A835WCS8</accession>
<gene>
    <name evidence="2" type="ORF">HYH02_008932</name>
</gene>
<dbReference type="AlphaFoldDB" id="A0A835WCS8"/>
<dbReference type="OrthoDB" id="533531at2759"/>
<keyword evidence="3" id="KW-1185">Reference proteome</keyword>
<evidence type="ECO:0008006" key="4">
    <source>
        <dbReference type="Google" id="ProtNLM"/>
    </source>
</evidence>
<dbReference type="Gene3D" id="3.40.50.11350">
    <property type="match status" value="1"/>
</dbReference>
<reference evidence="2" key="1">
    <citation type="journal article" date="2020" name="bioRxiv">
        <title>Comparative genomics of Chlamydomonas.</title>
        <authorList>
            <person name="Craig R.J."/>
            <person name="Hasan A.R."/>
            <person name="Ness R.W."/>
            <person name="Keightley P.D."/>
        </authorList>
    </citation>
    <scope>NUCLEOTIDE SEQUENCE</scope>
    <source>
        <strain evidence="2">CCAP 11/173</strain>
    </source>
</reference>
<sequence>MWSKFNRESSGPGALLGDAAAFVSRRWPLDRSTPLLPTSASSCAYSPLPSGPPGGMSIGSGPHQRGKGAEQGDAEAGYKLASRGSGGQLQFNGAGTPRPRVASSLSLSATLRKSLLLAIVLLVGYSIGAFNHRCSLSTSASGRSFVQQLTAALAGGGDGGHGSSSSGGGGGFGGFGGTDGSGSSSRAWGTAGAGGSSSGLGDFAPVNKTLRFPVCNGFANQRLSILYGMVLAKRLGRAAVLPVLVDNGLQRGDSAVLATANNQIPFEEMYDLPHFVSSMAGAGVHVLRPADAPPANTVLRLAGLSRGQQGGVSEALATTYASIRHIAIDCPLFKLGAEEMQPGFEPLVWATLNGLRPSKEAAALVDKISRAISSKAAALSRGSISSTGSGTGSGSASAAAAAAVAAAAASAADANLLTAAGAAAGGGGAIRVARSRALQAASDWAAAAYGPARPFNFIHLRIENDWIEHCRRWESIRDGIVRDNCYRHTEEVAAQLALFGFSNSTPLYVGSYWDDVEPGRREQALAKLRAAGYILVTSADVFPSSSSSSSAGGAAGASGAGGAAAAAAAPNPLEGRGREYRAMIEYFVGLRAQRFIGNSVSTFAALAMLERRRAGRWAAYYNGGNIPLASVLPLLHRLPWVFTYNSWSGQYDYLLKGAVRSALATRSFQPYCIFMGNESAAIHTWLVAHNVTVISHTPAWREQLLALAGRKAQNNVAHSHLYKTPDSLVSTFQRVDLPVVPVLDQYSYVLYTDADVFFRRPIRLDDFGLPLPRSVSMSYEMDPMFPYNAGVIVANLPVMRANYKAFIAMMLDPGASEGLYYPGYGPADQGIINKFYESDLRGRMLNQLFNAKPYSTFDASAYILHFHGPKPHEYAAYLNTGQCDFKGLCEKAFAMSLCRYTREWARWVPEEPVALRLGDACGLLDNPAFQRLRGPTS</sequence>
<name>A0A835WCS8_9CHLO</name>
<proteinExistence type="predicted"/>
<evidence type="ECO:0000256" key="1">
    <source>
        <dbReference type="SAM" id="MobiDB-lite"/>
    </source>
</evidence>
<dbReference type="Gene3D" id="3.90.550.10">
    <property type="entry name" value="Spore Coat Polysaccharide Biosynthesis Protein SpsA, Chain A"/>
    <property type="match status" value="1"/>
</dbReference>
<protein>
    <recommendedName>
        <fullName evidence="4">O-fucosyltransferase family protein</fullName>
    </recommendedName>
</protein>
<evidence type="ECO:0000313" key="3">
    <source>
        <dbReference type="Proteomes" id="UP000613740"/>
    </source>
</evidence>
<dbReference type="EMBL" id="JAEHOD010000028">
    <property type="protein sequence ID" value="KAG2445064.1"/>
    <property type="molecule type" value="Genomic_DNA"/>
</dbReference>
<feature type="region of interest" description="Disordered" evidence="1">
    <location>
        <begin position="41"/>
        <end position="75"/>
    </location>
</feature>
<comment type="caution">
    <text evidence="2">The sequence shown here is derived from an EMBL/GenBank/DDBJ whole genome shotgun (WGS) entry which is preliminary data.</text>
</comment>
<dbReference type="CDD" id="cd11296">
    <property type="entry name" value="O-FucT_like"/>
    <property type="match status" value="1"/>
</dbReference>
<organism evidence="2 3">
    <name type="scientific">Chlamydomonas schloesseri</name>
    <dbReference type="NCBI Taxonomy" id="2026947"/>
    <lineage>
        <taxon>Eukaryota</taxon>
        <taxon>Viridiplantae</taxon>
        <taxon>Chlorophyta</taxon>
        <taxon>core chlorophytes</taxon>
        <taxon>Chlorophyceae</taxon>
        <taxon>CS clade</taxon>
        <taxon>Chlamydomonadales</taxon>
        <taxon>Chlamydomonadaceae</taxon>
        <taxon>Chlamydomonas</taxon>
    </lineage>
</organism>
<dbReference type="PANTHER" id="PTHR40903:SF1">
    <property type="entry name" value="HYPHALLY REGULATED CELL WALL PROTEIN 3"/>
    <property type="match status" value="1"/>
</dbReference>
<feature type="region of interest" description="Disordered" evidence="1">
    <location>
        <begin position="156"/>
        <end position="176"/>
    </location>
</feature>
<dbReference type="SUPFAM" id="SSF53448">
    <property type="entry name" value="Nucleotide-diphospho-sugar transferases"/>
    <property type="match status" value="1"/>
</dbReference>